<name>A0A7R8H791_LEPSM</name>
<dbReference type="AlphaFoldDB" id="A0A7R8H791"/>
<sequence length="139" mass="14980">MKMTFSYFAEGVKDCPGGTECPNGCCPIPNAFCCKDNMYCAIRPSDCPSKETRNAKKLLVRNEKEQCLSGIQCSGGCCPLEKAVCCQGSNFCASSLKDCPILDKSFKSSPLRQTKDLCPGGTECPSGCCPFEKCSLLSR</sequence>
<evidence type="ECO:0000313" key="1">
    <source>
        <dbReference type="EMBL" id="CAF2913642.1"/>
    </source>
</evidence>
<dbReference type="OrthoDB" id="6381957at2759"/>
<proteinExistence type="predicted"/>
<gene>
    <name evidence="1" type="ORF">LSAA_8869</name>
</gene>
<dbReference type="Proteomes" id="UP000675881">
    <property type="component" value="Chromosome 4"/>
</dbReference>
<protein>
    <submittedName>
        <fullName evidence="1">GRN</fullName>
    </submittedName>
</protein>
<keyword evidence="2" id="KW-1185">Reference proteome</keyword>
<accession>A0A7R8H791</accession>
<reference evidence="1" key="1">
    <citation type="submission" date="2021-02" db="EMBL/GenBank/DDBJ databases">
        <authorList>
            <person name="Bekaert M."/>
        </authorList>
    </citation>
    <scope>NUCLEOTIDE SEQUENCE</scope>
    <source>
        <strain evidence="1">IoA-00</strain>
    </source>
</reference>
<dbReference type="EMBL" id="HG994583">
    <property type="protein sequence ID" value="CAF2913642.1"/>
    <property type="molecule type" value="Genomic_DNA"/>
</dbReference>
<organism evidence="1 2">
    <name type="scientific">Lepeophtheirus salmonis</name>
    <name type="common">Salmon louse</name>
    <name type="synonym">Caligus salmonis</name>
    <dbReference type="NCBI Taxonomy" id="72036"/>
    <lineage>
        <taxon>Eukaryota</taxon>
        <taxon>Metazoa</taxon>
        <taxon>Ecdysozoa</taxon>
        <taxon>Arthropoda</taxon>
        <taxon>Crustacea</taxon>
        <taxon>Multicrustacea</taxon>
        <taxon>Hexanauplia</taxon>
        <taxon>Copepoda</taxon>
        <taxon>Siphonostomatoida</taxon>
        <taxon>Caligidae</taxon>
        <taxon>Lepeophtheirus</taxon>
    </lineage>
</organism>
<evidence type="ECO:0000313" key="2">
    <source>
        <dbReference type="Proteomes" id="UP000675881"/>
    </source>
</evidence>